<organism evidence="6 7">
    <name type="scientific">Achromobacter deleyi</name>
    <dbReference type="NCBI Taxonomy" id="1353891"/>
    <lineage>
        <taxon>Bacteria</taxon>
        <taxon>Pseudomonadati</taxon>
        <taxon>Pseudomonadota</taxon>
        <taxon>Betaproteobacteria</taxon>
        <taxon>Burkholderiales</taxon>
        <taxon>Alcaligenaceae</taxon>
        <taxon>Achromobacter</taxon>
    </lineage>
</organism>
<feature type="domain" description="Calcineurin-like phosphoesterase" evidence="5">
    <location>
        <begin position="27"/>
        <end position="117"/>
    </location>
</feature>
<dbReference type="InterPro" id="IPR050535">
    <property type="entry name" value="DNA_Repair-Maintenance_Comp"/>
</dbReference>
<dbReference type="InterPro" id="IPR041796">
    <property type="entry name" value="Mre11_N"/>
</dbReference>
<dbReference type="Proteomes" id="UP000494111">
    <property type="component" value="Unassembled WGS sequence"/>
</dbReference>
<evidence type="ECO:0000313" key="6">
    <source>
        <dbReference type="EMBL" id="CAB3735827.1"/>
    </source>
</evidence>
<dbReference type="EMBL" id="CADIJO010000027">
    <property type="protein sequence ID" value="CAB3735827.1"/>
    <property type="molecule type" value="Genomic_DNA"/>
</dbReference>
<keyword evidence="3" id="KW-0269">Exonuclease</keyword>
<protein>
    <recommendedName>
        <fullName evidence="5">Calcineurin-like phosphoesterase domain-containing protein</fullName>
    </recommendedName>
</protein>
<dbReference type="Gene3D" id="3.60.21.10">
    <property type="match status" value="1"/>
</dbReference>
<keyword evidence="1" id="KW-0540">Nuclease</keyword>
<accession>A0A6S7BM53</accession>
<keyword evidence="2" id="KW-0378">Hydrolase</keyword>
<evidence type="ECO:0000256" key="4">
    <source>
        <dbReference type="SAM" id="MobiDB-lite"/>
    </source>
</evidence>
<dbReference type="InterPro" id="IPR004843">
    <property type="entry name" value="Calcineurin-like_PHP"/>
</dbReference>
<feature type="region of interest" description="Disordered" evidence="4">
    <location>
        <begin position="394"/>
        <end position="414"/>
    </location>
</feature>
<name>A0A6S7BM53_9BURK</name>
<dbReference type="InterPro" id="IPR014577">
    <property type="entry name" value="UCP033093_metalloPase"/>
</dbReference>
<dbReference type="CDD" id="cd00840">
    <property type="entry name" value="MPP_Mre11_N"/>
    <property type="match status" value="1"/>
</dbReference>
<dbReference type="PANTHER" id="PTHR30337">
    <property type="entry name" value="COMPONENT OF ATP-DEPENDENT DSDNA EXONUCLEASE"/>
    <property type="match status" value="1"/>
</dbReference>
<evidence type="ECO:0000313" key="7">
    <source>
        <dbReference type="Proteomes" id="UP000494111"/>
    </source>
</evidence>
<dbReference type="AlphaFoldDB" id="A0A6S7BM53"/>
<sequence>MARSAQNAGRAIVLWRAAGLYNPGMTHFLHTADWQIGRQYGQFETDDAALLAEARFDAVARIAALAAERQVDAVLVAGDVFDTQGVSDRTIRRLFAALAAYSGPWVMIAGNHDAALADSVWSRAAQLDCIAPNVHVPLRPGVVDLPAQNLAVLAAPLTQRHTYDDVTQAFDAMDTEPGRLRIGLAHGSVAGRLPDTIDATNPIAPDRAARARLDYLALGDWHGCLAIDERTWYAGTPEQDRFRGNEPGYALDVRIAAPGAVPVVERVATGKYRWSAWTETLSLPTDAQALAQRLAGLRAEDVLRLELQGHVNVPTWEALQRAVDQAAAQARAVLPDFSGLLLEPDEADLAQLGASGYVGEVATQLQAMQADPEQAAVASEALRLLLRFQRDGAGGNAAPRDAAGRDTATQGSLQ</sequence>
<dbReference type="Pfam" id="PF00149">
    <property type="entry name" value="Metallophos"/>
    <property type="match status" value="1"/>
</dbReference>
<dbReference type="GO" id="GO:0004527">
    <property type="term" value="F:exonuclease activity"/>
    <property type="evidence" value="ECO:0007669"/>
    <property type="project" value="UniProtKB-KW"/>
</dbReference>
<gene>
    <name evidence="6" type="ORF">LMG3458_05272</name>
</gene>
<evidence type="ECO:0000259" key="5">
    <source>
        <dbReference type="Pfam" id="PF00149"/>
    </source>
</evidence>
<reference evidence="6 7" key="1">
    <citation type="submission" date="2020-04" db="EMBL/GenBank/DDBJ databases">
        <authorList>
            <person name="De Canck E."/>
        </authorList>
    </citation>
    <scope>NUCLEOTIDE SEQUENCE [LARGE SCALE GENOMIC DNA]</scope>
    <source>
        <strain evidence="6 7">LMG 3458</strain>
    </source>
</reference>
<dbReference type="PANTHER" id="PTHR30337:SF0">
    <property type="entry name" value="NUCLEASE SBCCD SUBUNIT D"/>
    <property type="match status" value="1"/>
</dbReference>
<dbReference type="PIRSF" id="PIRSF033093">
    <property type="entry name" value="UCP_ML1119"/>
    <property type="match status" value="1"/>
</dbReference>
<evidence type="ECO:0000256" key="1">
    <source>
        <dbReference type="ARBA" id="ARBA00022722"/>
    </source>
</evidence>
<dbReference type="SUPFAM" id="SSF56300">
    <property type="entry name" value="Metallo-dependent phosphatases"/>
    <property type="match status" value="1"/>
</dbReference>
<evidence type="ECO:0000256" key="2">
    <source>
        <dbReference type="ARBA" id="ARBA00022801"/>
    </source>
</evidence>
<proteinExistence type="predicted"/>
<dbReference type="InterPro" id="IPR029052">
    <property type="entry name" value="Metallo-depent_PP-like"/>
</dbReference>
<evidence type="ECO:0000256" key="3">
    <source>
        <dbReference type="ARBA" id="ARBA00022839"/>
    </source>
</evidence>